<accession>A0ABQ0A7S1</accession>
<dbReference type="Proteomes" id="UP001465153">
    <property type="component" value="Unassembled WGS sequence"/>
</dbReference>
<gene>
    <name evidence="1" type="ORF">NBRC116591_15170</name>
</gene>
<keyword evidence="2" id="KW-1185">Reference proteome</keyword>
<sequence>MTVSPYTLESYNSIEAWLYHWGCQYKEHFQSARNRIEPVYEAEFASFSAVSKRHWHHRRDIPQDLLTLPRSLWRGANKLVKRNTEETAATPTTGKSEAVANIIEHELLKLTDLQTAFADHLIKHPNFIRADLESLEKTLSQVPVDIARQKLMHGVDSLSQTHEGGRDFLLFVAIGLLGRGIVDKAAFGSAAALGSAAATSIYLSKQSFLASVWMSWAGTPTWVSAAGAIGGVGSTILLTPLIAPLTEYSVNKLRAKKLLHGIVNQAESKVAINEKDLAKFAGQFGTYAQLLPDLVQILKHLK</sequence>
<evidence type="ECO:0000313" key="1">
    <source>
        <dbReference type="EMBL" id="GAA6167707.1"/>
    </source>
</evidence>
<name>A0ABQ0A7S1_9GAMM</name>
<comment type="caution">
    <text evidence="1">The sequence shown here is derived from an EMBL/GenBank/DDBJ whole genome shotgun (WGS) entry which is preliminary data.</text>
</comment>
<organism evidence="1 2">
    <name type="scientific">Sessilibacter corallicola</name>
    <dbReference type="NCBI Taxonomy" id="2904075"/>
    <lineage>
        <taxon>Bacteria</taxon>
        <taxon>Pseudomonadati</taxon>
        <taxon>Pseudomonadota</taxon>
        <taxon>Gammaproteobacteria</taxon>
        <taxon>Cellvibrionales</taxon>
        <taxon>Cellvibrionaceae</taxon>
        <taxon>Sessilibacter</taxon>
    </lineage>
</organism>
<dbReference type="RefSeq" id="WP_353302326.1">
    <property type="nucleotide sequence ID" value="NZ_BAABWN010000004.1"/>
</dbReference>
<proteinExistence type="predicted"/>
<evidence type="ECO:0000313" key="2">
    <source>
        <dbReference type="Proteomes" id="UP001465153"/>
    </source>
</evidence>
<dbReference type="EMBL" id="BAABWN010000004">
    <property type="protein sequence ID" value="GAA6167707.1"/>
    <property type="molecule type" value="Genomic_DNA"/>
</dbReference>
<protein>
    <submittedName>
        <fullName evidence="1">Uncharacterized protein</fullName>
    </submittedName>
</protein>
<reference evidence="1 2" key="1">
    <citation type="submission" date="2024-04" db="EMBL/GenBank/DDBJ databases">
        <title>Draft genome sequence of Sessilibacter corallicola NBRC 116591.</title>
        <authorList>
            <person name="Miyakawa T."/>
            <person name="Kusuya Y."/>
            <person name="Miura T."/>
        </authorList>
    </citation>
    <scope>NUCLEOTIDE SEQUENCE [LARGE SCALE GENOMIC DNA]</scope>
    <source>
        <strain evidence="1 2">KU-00831-HH</strain>
    </source>
</reference>